<accession>A0A2R8CD86</accession>
<evidence type="ECO:0000313" key="3">
    <source>
        <dbReference type="EMBL" id="SPJ30407.1"/>
    </source>
</evidence>
<keyword evidence="1" id="KW-1133">Transmembrane helix</keyword>
<dbReference type="OrthoDB" id="7876943at2"/>
<dbReference type="Proteomes" id="UP000244898">
    <property type="component" value="Unassembled WGS sequence"/>
</dbReference>
<dbReference type="RefSeq" id="WP_125133714.1">
    <property type="nucleotide sequence ID" value="NZ_ONZG01000011.1"/>
</dbReference>
<feature type="transmembrane region" description="Helical" evidence="1">
    <location>
        <begin position="65"/>
        <end position="84"/>
    </location>
</feature>
<keyword evidence="4" id="KW-1185">Reference proteome</keyword>
<organism evidence="3 4">
    <name type="scientific">Falsiruegeria mediterranea M17</name>
    <dbReference type="NCBI Taxonomy" id="1200281"/>
    <lineage>
        <taxon>Bacteria</taxon>
        <taxon>Pseudomonadati</taxon>
        <taxon>Pseudomonadota</taxon>
        <taxon>Alphaproteobacteria</taxon>
        <taxon>Rhodobacterales</taxon>
        <taxon>Roseobacteraceae</taxon>
        <taxon>Falsiruegeria</taxon>
    </lineage>
</organism>
<evidence type="ECO:0000313" key="4">
    <source>
        <dbReference type="Proteomes" id="UP000244898"/>
    </source>
</evidence>
<dbReference type="Pfam" id="PF26604">
    <property type="entry name" value="CBU_0592"/>
    <property type="match status" value="1"/>
</dbReference>
<dbReference type="AlphaFoldDB" id="A0A2R8CD86"/>
<reference evidence="4" key="1">
    <citation type="submission" date="2018-03" db="EMBL/GenBank/DDBJ databases">
        <authorList>
            <person name="Rodrigo-Torres L."/>
            <person name="Arahal R. D."/>
            <person name="Lucena T."/>
        </authorList>
    </citation>
    <scope>NUCLEOTIDE SEQUENCE [LARGE SCALE GENOMIC DNA]</scope>
    <source>
        <strain evidence="4">CECT 7615</strain>
    </source>
</reference>
<feature type="domain" description="CBU-0592-like" evidence="2">
    <location>
        <begin position="15"/>
        <end position="88"/>
    </location>
</feature>
<evidence type="ECO:0000259" key="2">
    <source>
        <dbReference type="Pfam" id="PF26604"/>
    </source>
</evidence>
<keyword evidence="1" id="KW-0812">Transmembrane</keyword>
<evidence type="ECO:0000256" key="1">
    <source>
        <dbReference type="SAM" id="Phobius"/>
    </source>
</evidence>
<dbReference type="NCBIfam" id="NF047864">
    <property type="entry name" value="CBU_0592_membra"/>
    <property type="match status" value="1"/>
</dbReference>
<name>A0A2R8CD86_9RHOB</name>
<feature type="transmembrane region" description="Helical" evidence="1">
    <location>
        <begin position="12"/>
        <end position="34"/>
    </location>
</feature>
<protein>
    <recommendedName>
        <fullName evidence="2">CBU-0592-like domain-containing protein</fullName>
    </recommendedName>
</protein>
<dbReference type="InterPro" id="IPR058058">
    <property type="entry name" value="CBU_0592-like"/>
</dbReference>
<sequence length="100" mass="10932">MIGFEYWLDVDVLCRVAGVFGFFSYIGGFAALQLQWINGEGLLYSASKVAGAVLVLISLTVDFNLSAALIQVSFLGIGVVGLCLRYRRATKRDWYGSGQQ</sequence>
<gene>
    <name evidence="3" type="ORF">TRM7615_03940</name>
</gene>
<dbReference type="EMBL" id="ONZG01000011">
    <property type="protein sequence ID" value="SPJ30407.1"/>
    <property type="molecule type" value="Genomic_DNA"/>
</dbReference>
<proteinExistence type="predicted"/>
<keyword evidence="1" id="KW-0472">Membrane</keyword>